<keyword evidence="6" id="KW-1185">Reference proteome</keyword>
<reference evidence="5 6" key="1">
    <citation type="submission" date="2020-08" db="EMBL/GenBank/DDBJ databases">
        <title>Genomic Encyclopedia of Type Strains, Phase IV (KMG-IV): sequencing the most valuable type-strain genomes for metagenomic binning, comparative biology and taxonomic classification.</title>
        <authorList>
            <person name="Goeker M."/>
        </authorList>
    </citation>
    <scope>NUCLEOTIDE SEQUENCE [LARGE SCALE GENOMIC DNA]</scope>
    <source>
        <strain evidence="5 6">DSM 5391</strain>
    </source>
</reference>
<dbReference type="RefSeq" id="WP_184527447.1">
    <property type="nucleotide sequence ID" value="NZ_JACHGK010000011.1"/>
</dbReference>
<proteinExistence type="predicted"/>
<feature type="chain" id="PRO_5031044779" description="SLH domain-containing protein" evidence="3">
    <location>
        <begin position="25"/>
        <end position="279"/>
    </location>
</feature>
<evidence type="ECO:0000256" key="2">
    <source>
        <dbReference type="SAM" id="MobiDB-lite"/>
    </source>
</evidence>
<evidence type="ECO:0000313" key="5">
    <source>
        <dbReference type="EMBL" id="MBB6446433.1"/>
    </source>
</evidence>
<feature type="domain" description="SLH" evidence="4">
    <location>
        <begin position="23"/>
        <end position="82"/>
    </location>
</feature>
<feature type="domain" description="SLH" evidence="4">
    <location>
        <begin position="147"/>
        <end position="205"/>
    </location>
</feature>
<dbReference type="InterPro" id="IPR051465">
    <property type="entry name" value="Cell_Envelope_Struct_Comp"/>
</dbReference>
<dbReference type="InterPro" id="IPR001119">
    <property type="entry name" value="SLH_dom"/>
</dbReference>
<dbReference type="PANTHER" id="PTHR43308">
    <property type="entry name" value="OUTER MEMBRANE PROTEIN ALPHA-RELATED"/>
    <property type="match status" value="1"/>
</dbReference>
<name>A0A7X0HTB8_9BACI</name>
<dbReference type="SMART" id="SM00894">
    <property type="entry name" value="Excalibur"/>
    <property type="match status" value="1"/>
</dbReference>
<organism evidence="5 6">
    <name type="scientific">Bacillus benzoevorans</name>
    <dbReference type="NCBI Taxonomy" id="1456"/>
    <lineage>
        <taxon>Bacteria</taxon>
        <taxon>Bacillati</taxon>
        <taxon>Bacillota</taxon>
        <taxon>Bacilli</taxon>
        <taxon>Bacillales</taxon>
        <taxon>Bacillaceae</taxon>
        <taxon>Bacillus</taxon>
    </lineage>
</organism>
<accession>A0A7X0HTB8</accession>
<evidence type="ECO:0000256" key="3">
    <source>
        <dbReference type="SAM" id="SignalP"/>
    </source>
</evidence>
<feature type="signal peptide" evidence="3">
    <location>
        <begin position="1"/>
        <end position="24"/>
    </location>
</feature>
<protein>
    <recommendedName>
        <fullName evidence="4">SLH domain-containing protein</fullName>
    </recommendedName>
</protein>
<dbReference type="Proteomes" id="UP000531594">
    <property type="component" value="Unassembled WGS sequence"/>
</dbReference>
<dbReference type="Pfam" id="PF05901">
    <property type="entry name" value="Excalibur"/>
    <property type="match status" value="1"/>
</dbReference>
<feature type="compositionally biased region" description="Pro residues" evidence="2">
    <location>
        <begin position="206"/>
        <end position="226"/>
    </location>
</feature>
<dbReference type="InterPro" id="IPR008613">
    <property type="entry name" value="Excalibur_Ca-bd_domain"/>
</dbReference>
<sequence length="279" mass="29799">MRKLIGLLALVLVFGSFSPNTGNAAGFNDVSSDYIFYDEVVYLSSKGYITGYGDNTFKTGDTVTRAQAAIMIGRALGLNGDPRDTKFSDVVANVTGSGYIASAVDKGIISGFADGTFRPNQPVTRGQMAIFLNRAFTLNAGNVNNFTDVSANMASYQAIINVASNGIAGGYTDGTYRPDQHLNRGQFSAFLARTLEPSFRVDPLAKPVPAPTPQPSPVPIPNPEPTPDVNSGTYVIPGAPTSFQNCTAMREYYPSGVQSSHPAYASKHDRDNDGWACER</sequence>
<evidence type="ECO:0000256" key="1">
    <source>
        <dbReference type="ARBA" id="ARBA00022729"/>
    </source>
</evidence>
<dbReference type="EMBL" id="JACHGK010000011">
    <property type="protein sequence ID" value="MBB6446433.1"/>
    <property type="molecule type" value="Genomic_DNA"/>
</dbReference>
<dbReference type="Pfam" id="PF00395">
    <property type="entry name" value="SLH"/>
    <property type="match status" value="3"/>
</dbReference>
<feature type="compositionally biased region" description="Basic and acidic residues" evidence="2">
    <location>
        <begin position="266"/>
        <end position="279"/>
    </location>
</feature>
<evidence type="ECO:0000313" key="6">
    <source>
        <dbReference type="Proteomes" id="UP000531594"/>
    </source>
</evidence>
<dbReference type="PROSITE" id="PS51272">
    <property type="entry name" value="SLH"/>
    <property type="match status" value="3"/>
</dbReference>
<evidence type="ECO:0000259" key="4">
    <source>
        <dbReference type="PROSITE" id="PS51272"/>
    </source>
</evidence>
<feature type="region of interest" description="Disordered" evidence="2">
    <location>
        <begin position="204"/>
        <end position="229"/>
    </location>
</feature>
<dbReference type="AlphaFoldDB" id="A0A7X0HTB8"/>
<comment type="caution">
    <text evidence="5">The sequence shown here is derived from an EMBL/GenBank/DDBJ whole genome shotgun (WGS) entry which is preliminary data.</text>
</comment>
<feature type="domain" description="SLH" evidence="4">
    <location>
        <begin position="83"/>
        <end position="146"/>
    </location>
</feature>
<keyword evidence="1 3" id="KW-0732">Signal</keyword>
<feature type="region of interest" description="Disordered" evidence="2">
    <location>
        <begin position="257"/>
        <end position="279"/>
    </location>
</feature>
<gene>
    <name evidence="5" type="ORF">HNR53_003092</name>
</gene>